<dbReference type="PRINTS" id="PR01576">
    <property type="entry name" value="PDEFORMYLASE"/>
</dbReference>
<dbReference type="CDD" id="cd00487">
    <property type="entry name" value="Pep_deformylase"/>
    <property type="match status" value="1"/>
</dbReference>
<evidence type="ECO:0000256" key="3">
    <source>
        <dbReference type="ARBA" id="ARBA00022801"/>
    </source>
</evidence>
<feature type="binding site" evidence="6">
    <location>
        <position position="109"/>
    </location>
    <ligand>
        <name>Fe cation</name>
        <dbReference type="ChEBI" id="CHEBI:24875"/>
    </ligand>
</feature>
<gene>
    <name evidence="6 7" type="primary">def</name>
    <name evidence="7" type="ORF">K3G22_14995</name>
</gene>
<evidence type="ECO:0000256" key="4">
    <source>
        <dbReference type="ARBA" id="ARBA00022917"/>
    </source>
</evidence>
<evidence type="ECO:0000313" key="7">
    <source>
        <dbReference type="EMBL" id="QYX72041.1"/>
    </source>
</evidence>
<accession>A0ABX8X8W6</accession>
<comment type="cofactor">
    <cofactor evidence="6">
        <name>Fe(2+)</name>
        <dbReference type="ChEBI" id="CHEBI:29033"/>
    </cofactor>
    <text evidence="6">Binds 1 Fe(2+) ion.</text>
</comment>
<keyword evidence="5 6" id="KW-0408">Iron</keyword>
<keyword evidence="8" id="KW-1185">Reference proteome</keyword>
<keyword evidence="3 6" id="KW-0378">Hydrolase</keyword>
<dbReference type="EMBL" id="CP080635">
    <property type="protein sequence ID" value="QYX72041.1"/>
    <property type="molecule type" value="Genomic_DNA"/>
</dbReference>
<dbReference type="InterPro" id="IPR023635">
    <property type="entry name" value="Peptide_deformylase"/>
</dbReference>
<evidence type="ECO:0000256" key="1">
    <source>
        <dbReference type="ARBA" id="ARBA00010759"/>
    </source>
</evidence>
<dbReference type="RefSeq" id="WP_061783114.1">
    <property type="nucleotide sequence ID" value="NZ_BMPK01000001.1"/>
</dbReference>
<comment type="similarity">
    <text evidence="1 6">Belongs to the polypeptide deformylase family.</text>
</comment>
<dbReference type="SUPFAM" id="SSF56420">
    <property type="entry name" value="Peptide deformylase"/>
    <property type="match status" value="1"/>
</dbReference>
<proteinExistence type="inferred from homology"/>
<reference evidence="7 8" key="1">
    <citation type="submission" date="2021-08" db="EMBL/GenBank/DDBJ databases">
        <title>Shewanella putrefaciens YZ-J, complete genome.</title>
        <authorList>
            <person name="Yi Z."/>
        </authorList>
    </citation>
    <scope>NUCLEOTIDE SEQUENCE [LARGE SCALE GENOMIC DNA]</scope>
    <source>
        <strain evidence="7 8">YZ-J</strain>
    </source>
</reference>
<dbReference type="Proteomes" id="UP000827084">
    <property type="component" value="Chromosome"/>
</dbReference>
<dbReference type="Gene3D" id="3.90.45.10">
    <property type="entry name" value="Peptide deformylase"/>
    <property type="match status" value="1"/>
</dbReference>
<organism evidence="7 8">
    <name type="scientific">Shewanella putrefaciens</name>
    <name type="common">Pseudomonas putrefaciens</name>
    <dbReference type="NCBI Taxonomy" id="24"/>
    <lineage>
        <taxon>Bacteria</taxon>
        <taxon>Pseudomonadati</taxon>
        <taxon>Pseudomonadota</taxon>
        <taxon>Gammaproteobacteria</taxon>
        <taxon>Alteromonadales</taxon>
        <taxon>Shewanellaceae</taxon>
        <taxon>Shewanella</taxon>
    </lineage>
</organism>
<feature type="active site" evidence="6">
    <location>
        <position position="152"/>
    </location>
</feature>
<feature type="binding site" evidence="6">
    <location>
        <position position="155"/>
    </location>
    <ligand>
        <name>Fe cation</name>
        <dbReference type="ChEBI" id="CHEBI:24875"/>
    </ligand>
</feature>
<name>A0ABX8X8W6_SHEPU</name>
<dbReference type="NCBIfam" id="NF001159">
    <property type="entry name" value="PRK00150.1-3"/>
    <property type="match status" value="1"/>
</dbReference>
<protein>
    <recommendedName>
        <fullName evidence="6">Peptide deformylase</fullName>
        <shortName evidence="6">PDF</shortName>
        <ecNumber evidence="6">3.5.1.88</ecNumber>
    </recommendedName>
    <alternativeName>
        <fullName evidence="6">Polypeptide deformylase</fullName>
    </alternativeName>
</protein>
<dbReference type="PIRSF" id="PIRSF004749">
    <property type="entry name" value="Pep_def"/>
    <property type="match status" value="1"/>
</dbReference>
<dbReference type="PANTHER" id="PTHR10458:SF21">
    <property type="entry name" value="PEPTIDE DEFORMYLASE"/>
    <property type="match status" value="1"/>
</dbReference>
<comment type="catalytic activity">
    <reaction evidence="6">
        <text>N-terminal N-formyl-L-methionyl-[peptide] + H2O = N-terminal L-methionyl-[peptide] + formate</text>
        <dbReference type="Rhea" id="RHEA:24420"/>
        <dbReference type="Rhea" id="RHEA-COMP:10639"/>
        <dbReference type="Rhea" id="RHEA-COMP:10640"/>
        <dbReference type="ChEBI" id="CHEBI:15377"/>
        <dbReference type="ChEBI" id="CHEBI:15740"/>
        <dbReference type="ChEBI" id="CHEBI:49298"/>
        <dbReference type="ChEBI" id="CHEBI:64731"/>
        <dbReference type="EC" id="3.5.1.88"/>
    </reaction>
</comment>
<dbReference type="GeneID" id="67444594"/>
<comment type="function">
    <text evidence="6">Removes the formyl group from the N-terminal Met of newly synthesized proteins. Requires at least a dipeptide for an efficient rate of reaction. N-terminal L-methionine is a prerequisite for activity but the enzyme has broad specificity at other positions.</text>
</comment>
<keyword evidence="2 6" id="KW-0479">Metal-binding</keyword>
<dbReference type="HAMAP" id="MF_00163">
    <property type="entry name" value="Pep_deformylase"/>
    <property type="match status" value="1"/>
</dbReference>
<dbReference type="Pfam" id="PF01327">
    <property type="entry name" value="Pep_deformylase"/>
    <property type="match status" value="1"/>
</dbReference>
<keyword evidence="4 6" id="KW-0648">Protein biosynthesis</keyword>
<sequence length="181" mass="20311">MFRDEKLKEMSAPLPIAQYGEAILRQTAIEVRQFDAKLTHLAEQMSASMMAAKGVGIAAPQVHSPLAMFIMASRPNARYPDAPHMAPVVVVNPQILNVSDELNAGEEGCLSVPEQRFIIPRYDRIEVRYQNLQGEWQQAVLSGFIARIFQHEFDHLQGITLLERSHIPIDSKYTVTEGNAQ</sequence>
<dbReference type="GO" id="GO:0042586">
    <property type="term" value="F:peptide deformylase activity"/>
    <property type="evidence" value="ECO:0007669"/>
    <property type="project" value="UniProtKB-EC"/>
</dbReference>
<evidence type="ECO:0000313" key="8">
    <source>
        <dbReference type="Proteomes" id="UP000827084"/>
    </source>
</evidence>
<evidence type="ECO:0000256" key="2">
    <source>
        <dbReference type="ARBA" id="ARBA00022723"/>
    </source>
</evidence>
<dbReference type="InterPro" id="IPR036821">
    <property type="entry name" value="Peptide_deformylase_sf"/>
</dbReference>
<dbReference type="NCBIfam" id="TIGR00079">
    <property type="entry name" value="pept_deformyl"/>
    <property type="match status" value="1"/>
</dbReference>
<dbReference type="EC" id="3.5.1.88" evidence="6"/>
<feature type="binding site" evidence="6">
    <location>
        <position position="151"/>
    </location>
    <ligand>
        <name>Fe cation</name>
        <dbReference type="ChEBI" id="CHEBI:24875"/>
    </ligand>
</feature>
<evidence type="ECO:0000256" key="5">
    <source>
        <dbReference type="ARBA" id="ARBA00023004"/>
    </source>
</evidence>
<evidence type="ECO:0000256" key="6">
    <source>
        <dbReference type="HAMAP-Rule" id="MF_00163"/>
    </source>
</evidence>
<dbReference type="PANTHER" id="PTHR10458">
    <property type="entry name" value="PEPTIDE DEFORMYLASE"/>
    <property type="match status" value="1"/>
</dbReference>